<evidence type="ECO:0000256" key="1">
    <source>
        <dbReference type="SAM" id="MobiDB-lite"/>
    </source>
</evidence>
<feature type="compositionally biased region" description="Acidic residues" evidence="1">
    <location>
        <begin position="49"/>
        <end position="66"/>
    </location>
</feature>
<protein>
    <submittedName>
        <fullName evidence="2">Uncharacterized protein</fullName>
    </submittedName>
</protein>
<gene>
    <name evidence="2" type="ORF">GE061_004499</name>
</gene>
<evidence type="ECO:0000313" key="3">
    <source>
        <dbReference type="Proteomes" id="UP000466442"/>
    </source>
</evidence>
<keyword evidence="3" id="KW-1185">Reference proteome</keyword>
<name>A0A8S9X1B4_APOLU</name>
<feature type="compositionally biased region" description="Polar residues" evidence="1">
    <location>
        <begin position="229"/>
        <end position="248"/>
    </location>
</feature>
<evidence type="ECO:0000313" key="2">
    <source>
        <dbReference type="EMBL" id="KAF6202101.1"/>
    </source>
</evidence>
<dbReference type="EMBL" id="WIXP02000012">
    <property type="protein sequence ID" value="KAF6202101.1"/>
    <property type="molecule type" value="Genomic_DNA"/>
</dbReference>
<reference evidence="2" key="1">
    <citation type="journal article" date="2021" name="Mol. Ecol. Resour.">
        <title>Apolygus lucorum genome provides insights into omnivorousness and mesophyll feeding.</title>
        <authorList>
            <person name="Liu Y."/>
            <person name="Liu H."/>
            <person name="Wang H."/>
            <person name="Huang T."/>
            <person name="Liu B."/>
            <person name="Yang B."/>
            <person name="Yin L."/>
            <person name="Li B."/>
            <person name="Zhang Y."/>
            <person name="Zhang S."/>
            <person name="Jiang F."/>
            <person name="Zhang X."/>
            <person name="Ren Y."/>
            <person name="Wang B."/>
            <person name="Wang S."/>
            <person name="Lu Y."/>
            <person name="Wu K."/>
            <person name="Fan W."/>
            <person name="Wang G."/>
        </authorList>
    </citation>
    <scope>NUCLEOTIDE SEQUENCE</scope>
    <source>
        <strain evidence="2">12Hb</strain>
    </source>
</reference>
<sequence length="322" mass="36726">MSIYESPNPFFYTVPTQENGTKSFEIRYAFHASSLMTVDLEAPQKSFNEADEEDTVDPLELSDADESSPNVEDVVSIHDSSDEDAVEFVSEEKTPDHPEWKTAKLSGSQLATQKPCNVVKPFGFSKSLVKNQTFDTEEVVVLSDDEDEDEEYYRGLFKKFQEIDCGSSEEFTIHGLCDNIDPVIKSEPVSEKTIRNYSGCKREWLSDDSNDPLYVPSESRYGKKRRSSSDSNDPTFIPDTSNGPTRDLSVYQTVPLNRFDTNRSRITYCDRIIDYVETVKKSNEEASVLCRAFWESLSIRTKRKYLPRSVEIDFFLGPADFL</sequence>
<feature type="region of interest" description="Disordered" evidence="1">
    <location>
        <begin position="215"/>
        <end position="248"/>
    </location>
</feature>
<proteinExistence type="predicted"/>
<feature type="region of interest" description="Disordered" evidence="1">
    <location>
        <begin position="43"/>
        <end position="82"/>
    </location>
</feature>
<comment type="caution">
    <text evidence="2">The sequence shown here is derived from an EMBL/GenBank/DDBJ whole genome shotgun (WGS) entry which is preliminary data.</text>
</comment>
<organism evidence="2 3">
    <name type="scientific">Apolygus lucorum</name>
    <name type="common">Small green plant bug</name>
    <name type="synonym">Lygocoris lucorum</name>
    <dbReference type="NCBI Taxonomy" id="248454"/>
    <lineage>
        <taxon>Eukaryota</taxon>
        <taxon>Metazoa</taxon>
        <taxon>Ecdysozoa</taxon>
        <taxon>Arthropoda</taxon>
        <taxon>Hexapoda</taxon>
        <taxon>Insecta</taxon>
        <taxon>Pterygota</taxon>
        <taxon>Neoptera</taxon>
        <taxon>Paraneoptera</taxon>
        <taxon>Hemiptera</taxon>
        <taxon>Heteroptera</taxon>
        <taxon>Panheteroptera</taxon>
        <taxon>Cimicomorpha</taxon>
        <taxon>Miridae</taxon>
        <taxon>Mirini</taxon>
        <taxon>Apolygus</taxon>
    </lineage>
</organism>
<dbReference type="AlphaFoldDB" id="A0A8S9X1B4"/>
<dbReference type="Proteomes" id="UP000466442">
    <property type="component" value="Linkage Group LG12"/>
</dbReference>
<accession>A0A8S9X1B4</accession>